<accession>A0ACB8S141</accession>
<organism evidence="1 2">
    <name type="scientific">Auriscalpium vulgare</name>
    <dbReference type="NCBI Taxonomy" id="40419"/>
    <lineage>
        <taxon>Eukaryota</taxon>
        <taxon>Fungi</taxon>
        <taxon>Dikarya</taxon>
        <taxon>Basidiomycota</taxon>
        <taxon>Agaricomycotina</taxon>
        <taxon>Agaricomycetes</taxon>
        <taxon>Russulales</taxon>
        <taxon>Auriscalpiaceae</taxon>
        <taxon>Auriscalpium</taxon>
    </lineage>
</organism>
<proteinExistence type="predicted"/>
<gene>
    <name evidence="1" type="ORF">FA95DRAFT_1594194</name>
</gene>
<protein>
    <submittedName>
        <fullName evidence="1">Uncharacterized protein</fullName>
    </submittedName>
</protein>
<dbReference type="Proteomes" id="UP000814033">
    <property type="component" value="Unassembled WGS sequence"/>
</dbReference>
<dbReference type="EMBL" id="MU275866">
    <property type="protein sequence ID" value="KAI0050060.1"/>
    <property type="molecule type" value="Genomic_DNA"/>
</dbReference>
<evidence type="ECO:0000313" key="1">
    <source>
        <dbReference type="EMBL" id="KAI0050060.1"/>
    </source>
</evidence>
<sequence length="585" mass="64759">MPVFVESKNPNAVLQPSRQWVDALRAEIEYELKPLVDEARAACVTALKRGPNAEEKDKCERTVASLRNIAEDAFKHRMREEVDKRLALLEHNVTGTQELLPQIVVRQQQWILEQSKKDANDEGREQLTTETPTPNSGGEQWVAAKQPASAPTPVPAPAESTPRRVWKGKGKAVNIEDNSDKTENDSDKTDGEDVRDNANPMQLLPTLHRQMPAPTGHQRRVHFAMPFPVDWNEGLERPSDSGLPSLSAMAGPSGVVRTPSPRGDSPITALLKKAACDASAAPTSPTAAQSQAKPDNVGLPTPSAVVQSPASQTAGRVIDSTVPDSPKEKRHSSMELSNDPAVGFVPLRNAEILVPHSRDLHILAALEEARQVLESAKAREESARRMLDAADLKKKDIEAKEGDLAIREVMLRGREAKVRRREQELDEMEKAAAQKLKDANQTTSAGMRMEAEVKRREQEVLAREENMQRKAEDLRQREAALARKTQNVQLNRATSTPPRPPQPNGSSSTARYTPSPSTRTSAGWSAGPGASQELDTRKAMEKANRQLAERLQRDMLEEQRRQYSQLARQQVTRNTRGIYLQEVGH</sequence>
<comment type="caution">
    <text evidence="1">The sequence shown here is derived from an EMBL/GenBank/DDBJ whole genome shotgun (WGS) entry which is preliminary data.</text>
</comment>
<keyword evidence="2" id="KW-1185">Reference proteome</keyword>
<name>A0ACB8S141_9AGAM</name>
<reference evidence="1" key="1">
    <citation type="submission" date="2021-02" db="EMBL/GenBank/DDBJ databases">
        <authorList>
            <consortium name="DOE Joint Genome Institute"/>
            <person name="Ahrendt S."/>
            <person name="Looney B.P."/>
            <person name="Miyauchi S."/>
            <person name="Morin E."/>
            <person name="Drula E."/>
            <person name="Courty P.E."/>
            <person name="Chicoki N."/>
            <person name="Fauchery L."/>
            <person name="Kohler A."/>
            <person name="Kuo A."/>
            <person name="Labutti K."/>
            <person name="Pangilinan J."/>
            <person name="Lipzen A."/>
            <person name="Riley R."/>
            <person name="Andreopoulos W."/>
            <person name="He G."/>
            <person name="Johnson J."/>
            <person name="Barry K.W."/>
            <person name="Grigoriev I.V."/>
            <person name="Nagy L."/>
            <person name="Hibbett D."/>
            <person name="Henrissat B."/>
            <person name="Matheny P.B."/>
            <person name="Labbe J."/>
            <person name="Martin F."/>
        </authorList>
    </citation>
    <scope>NUCLEOTIDE SEQUENCE</scope>
    <source>
        <strain evidence="1">FP105234-sp</strain>
    </source>
</reference>
<reference evidence="1" key="2">
    <citation type="journal article" date="2022" name="New Phytol.">
        <title>Evolutionary transition to the ectomycorrhizal habit in the genomes of a hyperdiverse lineage of mushroom-forming fungi.</title>
        <authorList>
            <person name="Looney B."/>
            <person name="Miyauchi S."/>
            <person name="Morin E."/>
            <person name="Drula E."/>
            <person name="Courty P.E."/>
            <person name="Kohler A."/>
            <person name="Kuo A."/>
            <person name="LaButti K."/>
            <person name="Pangilinan J."/>
            <person name="Lipzen A."/>
            <person name="Riley R."/>
            <person name="Andreopoulos W."/>
            <person name="He G."/>
            <person name="Johnson J."/>
            <person name="Nolan M."/>
            <person name="Tritt A."/>
            <person name="Barry K.W."/>
            <person name="Grigoriev I.V."/>
            <person name="Nagy L.G."/>
            <person name="Hibbett D."/>
            <person name="Henrissat B."/>
            <person name="Matheny P.B."/>
            <person name="Labbe J."/>
            <person name="Martin F.M."/>
        </authorList>
    </citation>
    <scope>NUCLEOTIDE SEQUENCE</scope>
    <source>
        <strain evidence="1">FP105234-sp</strain>
    </source>
</reference>
<evidence type="ECO:0000313" key="2">
    <source>
        <dbReference type="Proteomes" id="UP000814033"/>
    </source>
</evidence>